<dbReference type="PANTHER" id="PTHR11941">
    <property type="entry name" value="ENOYL-COA HYDRATASE-RELATED"/>
    <property type="match status" value="1"/>
</dbReference>
<dbReference type="CDD" id="cd06558">
    <property type="entry name" value="crotonase-like"/>
    <property type="match status" value="1"/>
</dbReference>
<dbReference type="InterPro" id="IPR001753">
    <property type="entry name" value="Enoyl-CoA_hydra/iso"/>
</dbReference>
<gene>
    <name evidence="4" type="ORF">CF15_02100</name>
</gene>
<dbReference type="AlphaFoldDB" id="A0A0V8RUN0"/>
<comment type="caution">
    <text evidence="4">The sequence shown here is derived from an EMBL/GenBank/DDBJ whole genome shotgun (WGS) entry which is preliminary data.</text>
</comment>
<dbReference type="PANTHER" id="PTHR11941:SF54">
    <property type="entry name" value="ENOYL-COA HYDRATASE, MITOCHONDRIAL"/>
    <property type="match status" value="1"/>
</dbReference>
<dbReference type="InterPro" id="IPR018376">
    <property type="entry name" value="Enoyl-CoA_hyd/isom_CS"/>
</dbReference>
<organism evidence="4 5">
    <name type="scientific">Pyrodictium occultum</name>
    <dbReference type="NCBI Taxonomy" id="2309"/>
    <lineage>
        <taxon>Archaea</taxon>
        <taxon>Thermoproteota</taxon>
        <taxon>Thermoprotei</taxon>
        <taxon>Desulfurococcales</taxon>
        <taxon>Pyrodictiaceae</taxon>
        <taxon>Pyrodictium</taxon>
    </lineage>
</organism>
<evidence type="ECO:0000313" key="4">
    <source>
        <dbReference type="EMBL" id="KSW11642.1"/>
    </source>
</evidence>
<dbReference type="Gene3D" id="3.90.226.10">
    <property type="entry name" value="2-enoyl-CoA Hydratase, Chain A, domain 1"/>
    <property type="match status" value="1"/>
</dbReference>
<dbReference type="Pfam" id="PF00378">
    <property type="entry name" value="ECH_1"/>
    <property type="match status" value="1"/>
</dbReference>
<evidence type="ECO:0000313" key="5">
    <source>
        <dbReference type="Proteomes" id="UP000053352"/>
    </source>
</evidence>
<sequence>MLRELSEALDELEEDDRVRVVVLTGSGRAFSAGADITAFAGISPVKAMMYSRKFQEVLFKIEYYTKPIIAALNGYTLGGGLELAMAADFRIASETAMLGQPEINLGFIPGAGGTQRLPRLIGRSRTKELIYTGDMVPAGEAARMGLVDRVVPPRSWSMRPASLH</sequence>
<dbReference type="STRING" id="2309.CF15_02100"/>
<dbReference type="EMBL" id="LNTB01000001">
    <property type="protein sequence ID" value="KSW11642.1"/>
    <property type="molecule type" value="Genomic_DNA"/>
</dbReference>
<dbReference type="Proteomes" id="UP000053352">
    <property type="component" value="Unassembled WGS sequence"/>
</dbReference>
<dbReference type="FunFam" id="3.90.226.10:FF:000009">
    <property type="entry name" value="Carnitinyl-CoA dehydratase"/>
    <property type="match status" value="1"/>
</dbReference>
<protein>
    <recommendedName>
        <fullName evidence="6">Enoyl-CoA hydratase</fullName>
    </recommendedName>
</protein>
<dbReference type="SUPFAM" id="SSF52096">
    <property type="entry name" value="ClpP/crotonase"/>
    <property type="match status" value="1"/>
</dbReference>
<dbReference type="GO" id="GO:0016829">
    <property type="term" value="F:lyase activity"/>
    <property type="evidence" value="ECO:0007669"/>
    <property type="project" value="UniProtKB-KW"/>
</dbReference>
<evidence type="ECO:0008006" key="6">
    <source>
        <dbReference type="Google" id="ProtNLM"/>
    </source>
</evidence>
<dbReference type="InterPro" id="IPR029045">
    <property type="entry name" value="ClpP/crotonase-like_dom_sf"/>
</dbReference>
<keyword evidence="2" id="KW-0456">Lyase</keyword>
<keyword evidence="5" id="KW-1185">Reference proteome</keyword>
<evidence type="ECO:0000256" key="1">
    <source>
        <dbReference type="ARBA" id="ARBA00005254"/>
    </source>
</evidence>
<comment type="similarity">
    <text evidence="1 3">Belongs to the enoyl-CoA hydratase/isomerase family.</text>
</comment>
<dbReference type="PROSITE" id="PS00166">
    <property type="entry name" value="ENOYL_COA_HYDRATASE"/>
    <property type="match status" value="1"/>
</dbReference>
<accession>A0A0V8RUN0</accession>
<evidence type="ECO:0000256" key="3">
    <source>
        <dbReference type="RuleBase" id="RU003707"/>
    </source>
</evidence>
<dbReference type="GO" id="GO:0006635">
    <property type="term" value="P:fatty acid beta-oxidation"/>
    <property type="evidence" value="ECO:0007669"/>
    <property type="project" value="TreeGrafter"/>
</dbReference>
<evidence type="ECO:0000256" key="2">
    <source>
        <dbReference type="ARBA" id="ARBA00023239"/>
    </source>
</evidence>
<name>A0A0V8RUN0_PYROC</name>
<proteinExistence type="inferred from homology"/>
<reference evidence="4 5" key="1">
    <citation type="submission" date="2015-11" db="EMBL/GenBank/DDBJ databases">
        <title>Genome sequence of Pyrodictium occultum PL-19, a marine hyperthermophilic archaeon isolated from Volcano, Italy.</title>
        <authorList>
            <person name="Utturkar S."/>
            <person name="Huber H."/>
            <person name="Leptihn S."/>
            <person name="Brown S."/>
            <person name="Stetter K.O."/>
            <person name="Podar M."/>
        </authorList>
    </citation>
    <scope>NUCLEOTIDE SEQUENCE [LARGE SCALE GENOMIC DNA]</scope>
    <source>
        <strain evidence="4 5">PL-19</strain>
    </source>
</reference>